<evidence type="ECO:0000313" key="2">
    <source>
        <dbReference type="EMBL" id="MFD2258053.1"/>
    </source>
</evidence>
<reference evidence="3" key="1">
    <citation type="journal article" date="2019" name="Int. J. Syst. Evol. Microbiol.">
        <title>The Global Catalogue of Microorganisms (GCM) 10K type strain sequencing project: providing services to taxonomists for standard genome sequencing and annotation.</title>
        <authorList>
            <consortium name="The Broad Institute Genomics Platform"/>
            <consortium name="The Broad Institute Genome Sequencing Center for Infectious Disease"/>
            <person name="Wu L."/>
            <person name="Ma J."/>
        </authorList>
    </citation>
    <scope>NUCLEOTIDE SEQUENCE [LARGE SCALE GENOMIC DNA]</scope>
    <source>
        <strain evidence="3">CGMCC 4.7106</strain>
    </source>
</reference>
<keyword evidence="1" id="KW-0472">Membrane</keyword>
<gene>
    <name evidence="2" type="ORF">ACFSSA_15335</name>
</gene>
<keyword evidence="1" id="KW-0812">Transmembrane</keyword>
<evidence type="ECO:0000313" key="3">
    <source>
        <dbReference type="Proteomes" id="UP001597375"/>
    </source>
</evidence>
<name>A0ABW5DAF6_9BACT</name>
<evidence type="ECO:0000256" key="1">
    <source>
        <dbReference type="SAM" id="Phobius"/>
    </source>
</evidence>
<feature type="transmembrane region" description="Helical" evidence="1">
    <location>
        <begin position="87"/>
        <end position="106"/>
    </location>
</feature>
<proteinExistence type="predicted"/>
<dbReference type="EMBL" id="JBHUIT010000034">
    <property type="protein sequence ID" value="MFD2258053.1"/>
    <property type="molecule type" value="Genomic_DNA"/>
</dbReference>
<dbReference type="Proteomes" id="UP001597375">
    <property type="component" value="Unassembled WGS sequence"/>
</dbReference>
<organism evidence="2 3">
    <name type="scientific">Luteolibacter algae</name>
    <dbReference type="NCBI Taxonomy" id="454151"/>
    <lineage>
        <taxon>Bacteria</taxon>
        <taxon>Pseudomonadati</taxon>
        <taxon>Verrucomicrobiota</taxon>
        <taxon>Verrucomicrobiia</taxon>
        <taxon>Verrucomicrobiales</taxon>
        <taxon>Verrucomicrobiaceae</taxon>
        <taxon>Luteolibacter</taxon>
    </lineage>
</organism>
<keyword evidence="3" id="KW-1185">Reference proteome</keyword>
<accession>A0ABW5DAF6</accession>
<keyword evidence="1" id="KW-1133">Transmembrane helix</keyword>
<protein>
    <submittedName>
        <fullName evidence="2">Uncharacterized protein</fullName>
    </submittedName>
</protein>
<sequence>MAGAFGLLAADSPLGSAEIAGSAAFLEAAFFAATFFAATFLTAFLAIAFLAATFFTVVFLAVAFFAALLRAGFASTSVEARSKSSSLVFLLIRELIGKIGIFGLWWDWNYFPSIPKKSAQ</sequence>
<comment type="caution">
    <text evidence="2">The sequence shown here is derived from an EMBL/GenBank/DDBJ whole genome shotgun (WGS) entry which is preliminary data.</text>
</comment>
<feature type="transmembrane region" description="Helical" evidence="1">
    <location>
        <begin position="33"/>
        <end position="66"/>
    </location>
</feature>